<dbReference type="OrthoDB" id="6681382at2"/>
<gene>
    <name evidence="1" type="primary">ido_1</name>
    <name evidence="3" type="ORF">SAMEA2297795_01493</name>
    <name evidence="2" type="ORF">SAMEA2297796_01114</name>
    <name evidence="1" type="ORF">SCC82B_00028</name>
</gene>
<dbReference type="Proteomes" id="UP000095768">
    <property type="component" value="Unassembled WGS sequence"/>
</dbReference>
<evidence type="ECO:0000313" key="5">
    <source>
        <dbReference type="Proteomes" id="UP000095768"/>
    </source>
</evidence>
<dbReference type="AlphaFoldDB" id="A0A1D4MHF8"/>
<protein>
    <submittedName>
        <fullName evidence="1">L-isoleucine-4-hydroxylase</fullName>
        <ecNumber evidence="1">1.14.11.45</ecNumber>
    </submittedName>
    <submittedName>
        <fullName evidence="3">Uncharacterized protein conserved in bacteria</fullName>
    </submittedName>
</protein>
<keyword evidence="1" id="KW-0560">Oxidoreductase</keyword>
<dbReference type="GO" id="GO:0051213">
    <property type="term" value="F:dioxygenase activity"/>
    <property type="evidence" value="ECO:0007669"/>
    <property type="project" value="InterPro"/>
</dbReference>
<accession>A0A2U8RL79</accession>
<dbReference type="EMBL" id="MH155596">
    <property type="protein sequence ID" value="AWM30168.1"/>
    <property type="molecule type" value="Genomic_DNA"/>
</dbReference>
<organism evidence="3 5">
    <name type="scientific">Staphylococcus caeli</name>
    <dbReference type="NCBI Taxonomy" id="2201815"/>
    <lineage>
        <taxon>Bacteria</taxon>
        <taxon>Bacillati</taxon>
        <taxon>Bacillota</taxon>
        <taxon>Bacilli</taxon>
        <taxon>Bacillales</taxon>
        <taxon>Staphylococcaceae</taxon>
        <taxon>Staphylococcus</taxon>
    </lineage>
</organism>
<sequence length="254" mass="29416">MSRIRKNGYAKYDLMEDLNYEGIQHDYQELLEYFSNLPEDDYAPNLNRYRRYSRAIILPETEDIYWLPTINKNNVEYSAYFQGKFNPEHPGAYREFHSIEKNIRNNKLLNEIIKANYKETFWNEEDKILPIHVGVHFVKLYVEKDGDKAISSPDCLHQDGEPFTFAHLIERTNVTGGTNAIAVPEAAGNKPEEIDNNDLIEVFEITQPLESYGVYDPDVSHYVSPVEKGNDDNIGVRSVILIDYQQTVVADVDE</sequence>
<evidence type="ECO:0000313" key="2">
    <source>
        <dbReference type="EMBL" id="SCS78163.1"/>
    </source>
</evidence>
<keyword evidence="4" id="KW-1185">Reference proteome</keyword>
<reference evidence="3 5" key="1">
    <citation type="submission" date="2016-09" db="EMBL/GenBank/DDBJ databases">
        <authorList>
            <consortium name="Pathogen Informatics"/>
        </authorList>
    </citation>
    <scope>NUCLEOTIDE SEQUENCE [LARGE SCALE GENOMIC DNA]</scope>
    <source>
        <strain evidence="3 5">82B</strain>
    </source>
</reference>
<name>A0A1D4MHF8_9STAP</name>
<accession>A0A1D4MHF8</accession>
<reference evidence="1" key="3">
    <citation type="submission" date="2018-03" db="EMBL/GenBank/DDBJ databases">
        <title>A novel mecC allotype, mecC3, in a new Staphylococcus species, Staphylococcus caeli.</title>
        <authorList>
            <person name="MacFadyen A.C."/>
            <person name="Harrison E.M."/>
            <person name="Morgan F.J.E."/>
            <person name="Parkhill J."/>
            <person name="Holmes M.A."/>
            <person name="Paterson G.K."/>
        </authorList>
    </citation>
    <scope>NUCLEOTIDE SEQUENCE</scope>
    <source>
        <strain evidence="1">82B</strain>
    </source>
</reference>
<dbReference type="EMBL" id="FMPI01000006">
    <property type="protein sequence ID" value="SCS78163.1"/>
    <property type="molecule type" value="Genomic_DNA"/>
</dbReference>
<dbReference type="Pfam" id="PF10014">
    <property type="entry name" value="2OG-Fe_Oxy_2"/>
    <property type="match status" value="1"/>
</dbReference>
<dbReference type="RefSeq" id="WP_069995306.1">
    <property type="nucleotide sequence ID" value="NZ_FMPG01000005.1"/>
</dbReference>
<reference evidence="2 4" key="2">
    <citation type="submission" date="2016-09" db="EMBL/GenBank/DDBJ databases">
        <authorList>
            <consortium name="Pathogen Informatics"/>
            <person name="Sun Q."/>
            <person name="Inoue M."/>
        </authorList>
    </citation>
    <scope>NUCLEOTIDE SEQUENCE [LARGE SCALE GENOMIC DNA]</scope>
    <source>
        <strain evidence="2 4">82C</strain>
    </source>
</reference>
<evidence type="ECO:0000313" key="1">
    <source>
        <dbReference type="EMBL" id="AWM30168.1"/>
    </source>
</evidence>
<evidence type="ECO:0000313" key="4">
    <source>
        <dbReference type="Proteomes" id="UP000095412"/>
    </source>
</evidence>
<dbReference type="EC" id="1.14.11.45" evidence="1"/>
<evidence type="ECO:0000313" key="3">
    <source>
        <dbReference type="EMBL" id="SCS97838.1"/>
    </source>
</evidence>
<dbReference type="Gene3D" id="2.60.120.620">
    <property type="entry name" value="q2cbj1_9rhob like domain"/>
    <property type="match status" value="1"/>
</dbReference>
<dbReference type="Proteomes" id="UP000095412">
    <property type="component" value="Unassembled WGS sequence"/>
</dbReference>
<dbReference type="EMBL" id="FMPG01000005">
    <property type="protein sequence ID" value="SCS97838.1"/>
    <property type="molecule type" value="Genomic_DNA"/>
</dbReference>
<proteinExistence type="predicted"/>
<dbReference type="InterPro" id="IPR018724">
    <property type="entry name" value="2OG-Fe_dioxygenase"/>
</dbReference>